<evidence type="ECO:0000256" key="13">
    <source>
        <dbReference type="SAM" id="MobiDB-lite"/>
    </source>
</evidence>
<reference evidence="14 15" key="1">
    <citation type="journal article" date="2019" name="Mol. Biol. Evol.">
        <title>Blast fungal genomes show frequent chromosomal changes, gene gains and losses, and effector gene turnover.</title>
        <authorList>
            <person name="Gomez Luciano L.B."/>
            <person name="Jason Tsai I."/>
            <person name="Chuma I."/>
            <person name="Tosa Y."/>
            <person name="Chen Y.H."/>
            <person name="Li J.Y."/>
            <person name="Li M.Y."/>
            <person name="Jade Lu M.Y."/>
            <person name="Nakayashiki H."/>
            <person name="Li W.H."/>
        </authorList>
    </citation>
    <scope>NUCLEOTIDE SEQUENCE [LARGE SCALE GENOMIC DNA]</scope>
    <source>
        <strain evidence="14">MZ5-1-6</strain>
    </source>
</reference>
<keyword evidence="6" id="KW-0378">Hydrolase</keyword>
<dbReference type="InterPro" id="IPR050732">
    <property type="entry name" value="Beta-glucan_modifiers"/>
</dbReference>
<feature type="region of interest" description="Disordered" evidence="13">
    <location>
        <begin position="61"/>
        <end position="84"/>
    </location>
</feature>
<comment type="subcellular location">
    <subcellularLocation>
        <location evidence="1">Secreted</location>
        <location evidence="1">Cell wall</location>
    </subcellularLocation>
</comment>
<evidence type="ECO:0000256" key="10">
    <source>
        <dbReference type="ARBA" id="ARBA00041495"/>
    </source>
</evidence>
<comment type="similarity">
    <text evidence="2">Belongs to the glycosyl hydrolase 17 family.</text>
</comment>
<keyword evidence="4" id="KW-0964">Secreted</keyword>
<dbReference type="Gene3D" id="3.20.20.80">
    <property type="entry name" value="Glycosidases"/>
    <property type="match status" value="1"/>
</dbReference>
<dbReference type="InterPro" id="IPR017853">
    <property type="entry name" value="GH"/>
</dbReference>
<dbReference type="GO" id="GO:0005576">
    <property type="term" value="C:extracellular region"/>
    <property type="evidence" value="ECO:0007669"/>
    <property type="project" value="TreeGrafter"/>
</dbReference>
<keyword evidence="7" id="KW-0326">Glycosidase</keyword>
<dbReference type="VEuPathDB" id="FungiDB:M_BR32_EuGene_00088451"/>
<dbReference type="AlphaFoldDB" id="A0A4P7NMU4"/>
<evidence type="ECO:0000256" key="1">
    <source>
        <dbReference type="ARBA" id="ARBA00004191"/>
    </source>
</evidence>
<evidence type="ECO:0000313" key="15">
    <source>
        <dbReference type="Proteomes" id="UP000294847"/>
    </source>
</evidence>
<evidence type="ECO:0000256" key="11">
    <source>
        <dbReference type="ARBA" id="ARBA00041516"/>
    </source>
</evidence>
<dbReference type="GO" id="GO:0009277">
    <property type="term" value="C:fungal-type cell wall"/>
    <property type="evidence" value="ECO:0007669"/>
    <property type="project" value="TreeGrafter"/>
</dbReference>
<dbReference type="GO" id="GO:0042973">
    <property type="term" value="F:glucan endo-1,3-beta-D-glucosidase activity"/>
    <property type="evidence" value="ECO:0007669"/>
    <property type="project" value="TreeGrafter"/>
</dbReference>
<dbReference type="PANTHER" id="PTHR16631">
    <property type="entry name" value="GLUCAN 1,3-BETA-GLUCOSIDASE"/>
    <property type="match status" value="1"/>
</dbReference>
<feature type="compositionally biased region" description="Pro residues" evidence="13">
    <location>
        <begin position="65"/>
        <end position="84"/>
    </location>
</feature>
<dbReference type="PANTHER" id="PTHR16631:SF24">
    <property type="entry name" value="FAMILY 17 GLUCOSIDASE SCW11-RELATED"/>
    <property type="match status" value="1"/>
</dbReference>
<sequence>MKGFTVATAAVAALSGGVSAHRQHRQAHHYDLFAKRAANDSAVCVPECKTYYTTIYGEPTLVPDAPKPSPTPKTTPPATVPTPIPQECPTPGTYTFPATTMVLTETVTACAPATTKVPSGTHTIGGVTTVVTTATTVVCPVPTVKTESNGVVTSVVTQTTFVCPSSGTYVIGGTTTAVSTETTMTVPTITTYPPGTYTAPAVTTVVDTKTVVYCPFTTDTPAPTVAPTSAAAPTSSAAPPPPKPSPSKTPETSPPVSSPPVSSPPATSPPKLGGGNQWAMTYTPYGNGGVCKSAEEVDSDIAKIKAGGFKTVRVYSTDCNTLPNVGAACRKHGVKMIIGVFVGQPGCTNGSPQIAEQISAIKSWAQWDLVEMCVVGNEALFNGHCTPGQLKDLIGEVRGVLRSGGCNAPVTTTDTVGGWEGQGVAETICPVVDVVSANIHAYFNGAVQPKDAGKFVSSQLQQVSNLCGGKEGYIMETGWPTNGKCIGTSCPGEQQQADAIKSIQQECGGKSVFFSWTNDDWKAPGDCGCENFFGCGRLFSS</sequence>
<evidence type="ECO:0000313" key="14">
    <source>
        <dbReference type="EMBL" id="QBZ63585.1"/>
    </source>
</evidence>
<feature type="compositionally biased region" description="Low complexity" evidence="13">
    <location>
        <begin position="223"/>
        <end position="237"/>
    </location>
</feature>
<evidence type="ECO:0000256" key="7">
    <source>
        <dbReference type="ARBA" id="ARBA00023295"/>
    </source>
</evidence>
<evidence type="ECO:0000256" key="5">
    <source>
        <dbReference type="ARBA" id="ARBA00022729"/>
    </source>
</evidence>
<dbReference type="Proteomes" id="UP000294847">
    <property type="component" value="Chromosome 6"/>
</dbReference>
<gene>
    <name evidence="14" type="ORF">PoMZ_05269</name>
</gene>
<evidence type="ECO:0000256" key="9">
    <source>
        <dbReference type="ARBA" id="ARBA00039284"/>
    </source>
</evidence>
<dbReference type="GO" id="GO:0071555">
    <property type="term" value="P:cell wall organization"/>
    <property type="evidence" value="ECO:0007669"/>
    <property type="project" value="TreeGrafter"/>
</dbReference>
<proteinExistence type="inferred from homology"/>
<name>A0A4P7NMU4_PYROR</name>
<evidence type="ECO:0000256" key="2">
    <source>
        <dbReference type="ARBA" id="ARBA00008773"/>
    </source>
</evidence>
<evidence type="ECO:0000256" key="6">
    <source>
        <dbReference type="ARBA" id="ARBA00022801"/>
    </source>
</evidence>
<evidence type="ECO:0000256" key="3">
    <source>
        <dbReference type="ARBA" id="ARBA00022512"/>
    </source>
</evidence>
<evidence type="ECO:0000256" key="8">
    <source>
        <dbReference type="ARBA" id="ARBA00024983"/>
    </source>
</evidence>
<keyword evidence="3" id="KW-0134">Cell wall</keyword>
<accession>A0A4P7NMU4</accession>
<dbReference type="GO" id="GO:0009986">
    <property type="term" value="C:cell surface"/>
    <property type="evidence" value="ECO:0007669"/>
    <property type="project" value="TreeGrafter"/>
</dbReference>
<dbReference type="PRINTS" id="PR01217">
    <property type="entry name" value="PRICHEXTENSN"/>
</dbReference>
<protein>
    <recommendedName>
        <fullName evidence="9">Probable beta-glucosidase btgE</fullName>
    </recommendedName>
    <alternativeName>
        <fullName evidence="10">Beta-D-glucoside glucohydrolase btgE</fullName>
    </alternativeName>
    <alternativeName>
        <fullName evidence="12">Cellobiase btgE</fullName>
    </alternativeName>
    <alternativeName>
        <fullName evidence="11">Gentiobiase btgE</fullName>
    </alternativeName>
</protein>
<feature type="compositionally biased region" description="Pro residues" evidence="13">
    <location>
        <begin position="238"/>
        <end position="268"/>
    </location>
</feature>
<evidence type="ECO:0000256" key="4">
    <source>
        <dbReference type="ARBA" id="ARBA00022525"/>
    </source>
</evidence>
<dbReference type="SUPFAM" id="SSF51445">
    <property type="entry name" value="(Trans)glycosidases"/>
    <property type="match status" value="1"/>
</dbReference>
<comment type="function">
    <text evidence="8">Beta-glucosidases are one of a number of cellulolytic enzymes involved in the degradation of cellulosic biomass. Catalyzes the last step releasing glucose from the inhibitory cellobiose.</text>
</comment>
<evidence type="ECO:0000256" key="12">
    <source>
        <dbReference type="ARBA" id="ARBA00042762"/>
    </source>
</evidence>
<keyword evidence="5" id="KW-0732">Signal</keyword>
<feature type="region of interest" description="Disordered" evidence="13">
    <location>
        <begin position="223"/>
        <end position="275"/>
    </location>
</feature>
<organism evidence="14 15">
    <name type="scientific">Pyricularia oryzae</name>
    <name type="common">Rice blast fungus</name>
    <name type="synonym">Magnaporthe oryzae</name>
    <dbReference type="NCBI Taxonomy" id="318829"/>
    <lineage>
        <taxon>Eukaryota</taxon>
        <taxon>Fungi</taxon>
        <taxon>Dikarya</taxon>
        <taxon>Ascomycota</taxon>
        <taxon>Pezizomycotina</taxon>
        <taxon>Sordariomycetes</taxon>
        <taxon>Sordariomycetidae</taxon>
        <taxon>Magnaporthales</taxon>
        <taxon>Pyriculariaceae</taxon>
        <taxon>Pyricularia</taxon>
    </lineage>
</organism>
<dbReference type="EMBL" id="CP034209">
    <property type="protein sequence ID" value="QBZ63585.1"/>
    <property type="molecule type" value="Genomic_DNA"/>
</dbReference>